<keyword evidence="4" id="KW-0808">Transferase</keyword>
<evidence type="ECO:0000256" key="5">
    <source>
        <dbReference type="ARBA" id="ARBA00022691"/>
    </source>
</evidence>
<evidence type="ECO:0000256" key="9">
    <source>
        <dbReference type="ARBA" id="ARBA00058049"/>
    </source>
</evidence>
<evidence type="ECO:0000256" key="7">
    <source>
        <dbReference type="ARBA" id="ARBA00030554"/>
    </source>
</evidence>
<dbReference type="InterPro" id="IPR003827">
    <property type="entry name" value="tRNA_yW-synthesising"/>
</dbReference>
<name>A0A077WCU8_9FUNG</name>
<evidence type="ECO:0000256" key="11">
    <source>
        <dbReference type="SAM" id="MobiDB-lite"/>
    </source>
</evidence>
<dbReference type="GO" id="GO:0008175">
    <property type="term" value="F:tRNA methyltransferase activity"/>
    <property type="evidence" value="ECO:0007669"/>
    <property type="project" value="EnsemblFungi"/>
</dbReference>
<keyword evidence="5" id="KW-0949">S-adenosyl-L-methionine</keyword>
<proteinExistence type="inferred from homology"/>
<evidence type="ECO:0000256" key="1">
    <source>
        <dbReference type="ARBA" id="ARBA00008569"/>
    </source>
</evidence>
<dbReference type="SUPFAM" id="SSF111278">
    <property type="entry name" value="SSo0622-like"/>
    <property type="match status" value="1"/>
</dbReference>
<keyword evidence="6" id="KW-0819">tRNA processing</keyword>
<dbReference type="Pfam" id="PF02676">
    <property type="entry name" value="TYW3"/>
    <property type="match status" value="1"/>
</dbReference>
<dbReference type="FunFam" id="3.30.1960.10:FF:000003">
    <property type="entry name" value="tRNA methyltransferase"/>
    <property type="match status" value="1"/>
</dbReference>
<feature type="compositionally biased region" description="Basic and acidic residues" evidence="11">
    <location>
        <begin position="241"/>
        <end position="274"/>
    </location>
</feature>
<reference evidence="13" key="1">
    <citation type="journal article" date="2014" name="Genome Announc.">
        <title>De novo whole-genome sequence and genome annotation of Lichtheimia ramosa.</title>
        <authorList>
            <person name="Linde J."/>
            <person name="Schwartze V."/>
            <person name="Binder U."/>
            <person name="Lass-Florl C."/>
            <person name="Voigt K."/>
            <person name="Horn F."/>
        </authorList>
    </citation>
    <scope>NUCLEOTIDE SEQUENCE</scope>
    <source>
        <strain evidence="13">JMRC FSU:6197</strain>
    </source>
</reference>
<comment type="catalytic activity">
    <reaction evidence="8">
        <text>4-demethyl-7-[(3S)-3-amino-3-carboxypropyl]wyosine(37) in tRNA(Phe) + S-adenosyl-L-methionine = 7-[(3S)-3-amino-3-carboxypropyl]wyosine(37) in tRNA(Phe) + S-adenosyl-L-homocysteine + H(+)</text>
        <dbReference type="Rhea" id="RHEA:36635"/>
        <dbReference type="Rhea" id="RHEA-COMP:10378"/>
        <dbReference type="Rhea" id="RHEA-COMP:10379"/>
        <dbReference type="ChEBI" id="CHEBI:15378"/>
        <dbReference type="ChEBI" id="CHEBI:57856"/>
        <dbReference type="ChEBI" id="CHEBI:59789"/>
        <dbReference type="ChEBI" id="CHEBI:73543"/>
        <dbReference type="ChEBI" id="CHEBI:73550"/>
        <dbReference type="EC" id="2.1.1.282"/>
    </reaction>
</comment>
<feature type="region of interest" description="Disordered" evidence="11">
    <location>
        <begin position="241"/>
        <end position="293"/>
    </location>
</feature>
<organism evidence="13">
    <name type="scientific">Lichtheimia ramosa</name>
    <dbReference type="NCBI Taxonomy" id="688394"/>
    <lineage>
        <taxon>Eukaryota</taxon>
        <taxon>Fungi</taxon>
        <taxon>Fungi incertae sedis</taxon>
        <taxon>Mucoromycota</taxon>
        <taxon>Mucoromycotina</taxon>
        <taxon>Mucoromycetes</taxon>
        <taxon>Mucorales</taxon>
        <taxon>Lichtheimiaceae</taxon>
        <taxon>Lichtheimia</taxon>
    </lineage>
</organism>
<evidence type="ECO:0000256" key="10">
    <source>
        <dbReference type="ARBA" id="ARBA00069229"/>
    </source>
</evidence>
<dbReference type="EMBL" id="LK023316">
    <property type="protein sequence ID" value="CDS05501.1"/>
    <property type="molecule type" value="Genomic_DNA"/>
</dbReference>
<dbReference type="Gene3D" id="3.30.1960.10">
    <property type="entry name" value="tRNA wybutosine-synthesizing-like"/>
    <property type="match status" value="1"/>
</dbReference>
<sequence length="293" mass="33300">MADQRSAFEARKHQVISSLVEALDPERRDKSPKGFIDAPILDLIHVINEHPDYYTTSSCSGRIAIYCEGLEDDSDTTTTKGGTWLYVTHDPVNIPPNADNEWILQLLFGQERDRVVLGSACDELTTTLMKWQMIYFKFEPLILHVESASLEASMRLNSLAFQAGYQNSGITPSRTREMLAIRSTHKLDTPIAYIHPSTKKIHCIVDPGYLFLLMHMSNEKFAQNADRMKLFEETMKKEVNAKKTELATETKEQRKERKRREGLARREALAKSDTPHSNSTLDDPIDIGSLSLE</sequence>
<comment type="function">
    <text evidence="9">S-adenosyl-L-methionine-dependent methyltransferase that acts as a component of the wybutosine biosynthesis pathway. Wybutosine is a hyper modified guanosine with a tricyclic base found at the 3'-position adjacent to the anticodon of eukaryotic phenylalanine tRNA. Probably methylates N-4 position of wybutosine-86 to produce wybutosine-72.</text>
</comment>
<feature type="domain" description="tRNA wybutosine-synthesizing protein" evidence="12">
    <location>
        <begin position="11"/>
        <end position="236"/>
    </location>
</feature>
<protein>
    <recommendedName>
        <fullName evidence="10">tRNA wybutosine-synthesizing protein 3</fullName>
        <ecNumber evidence="2">2.1.1.282</ecNumber>
    </recommendedName>
    <alternativeName>
        <fullName evidence="7">tRNA(Phe) 7-((3-amino-3-carboxypropyl)-4-demethylwyosine(37)-N(4))-methyltransferase</fullName>
    </alternativeName>
</protein>
<evidence type="ECO:0000256" key="3">
    <source>
        <dbReference type="ARBA" id="ARBA00022603"/>
    </source>
</evidence>
<dbReference type="PANTHER" id="PTHR48418:SF1">
    <property type="entry name" value="TRNA WYBUTOSINE-SYNTHESIZING PROTEIN 3"/>
    <property type="match status" value="1"/>
</dbReference>
<dbReference type="GO" id="GO:0031591">
    <property type="term" value="P:wybutosine biosynthetic process"/>
    <property type="evidence" value="ECO:0007669"/>
    <property type="project" value="EnsemblFungi"/>
</dbReference>
<evidence type="ECO:0000313" key="13">
    <source>
        <dbReference type="EMBL" id="CDS05501.1"/>
    </source>
</evidence>
<keyword evidence="3" id="KW-0489">Methyltransferase</keyword>
<dbReference type="InterPro" id="IPR036602">
    <property type="entry name" value="tRNA_yW-synthesising-like_sf"/>
</dbReference>
<evidence type="ECO:0000259" key="12">
    <source>
        <dbReference type="Pfam" id="PF02676"/>
    </source>
</evidence>
<comment type="similarity">
    <text evidence="1">Belongs to the TYW3 family.</text>
</comment>
<dbReference type="OrthoDB" id="48625at2759"/>
<evidence type="ECO:0000256" key="8">
    <source>
        <dbReference type="ARBA" id="ARBA00049202"/>
    </source>
</evidence>
<dbReference type="AlphaFoldDB" id="A0A077WCU8"/>
<gene>
    <name evidence="13" type="ORF">LRAMOSA08029</name>
</gene>
<evidence type="ECO:0000256" key="6">
    <source>
        <dbReference type="ARBA" id="ARBA00022694"/>
    </source>
</evidence>
<dbReference type="GO" id="GO:0030488">
    <property type="term" value="P:tRNA methylation"/>
    <property type="evidence" value="ECO:0007669"/>
    <property type="project" value="EnsemblFungi"/>
</dbReference>
<evidence type="ECO:0000256" key="2">
    <source>
        <dbReference type="ARBA" id="ARBA00012750"/>
    </source>
</evidence>
<dbReference type="EC" id="2.1.1.282" evidence="2"/>
<evidence type="ECO:0000256" key="4">
    <source>
        <dbReference type="ARBA" id="ARBA00022679"/>
    </source>
</evidence>
<accession>A0A077WCU8</accession>
<dbReference type="PANTHER" id="PTHR48418">
    <property type="entry name" value="TRNA WYBUTOSINE-SYNTHESIZING PROTEIN 3"/>
    <property type="match status" value="1"/>
</dbReference>